<dbReference type="CDD" id="cd00829">
    <property type="entry name" value="SCP-x_thiolase"/>
    <property type="match status" value="1"/>
</dbReference>
<organism evidence="3 4">
    <name type="scientific">Nocardioides terrae</name>
    <dbReference type="NCBI Taxonomy" id="574651"/>
    <lineage>
        <taxon>Bacteria</taxon>
        <taxon>Bacillati</taxon>
        <taxon>Actinomycetota</taxon>
        <taxon>Actinomycetes</taxon>
        <taxon>Propionibacteriales</taxon>
        <taxon>Nocardioidaceae</taxon>
        <taxon>Nocardioides</taxon>
    </lineage>
</organism>
<proteinExistence type="predicted"/>
<sequence length="389" mass="40036">MVSDSLVLGWGHTPFGKLPAATLESLVTDAGTAALADAEVDARDIDLVVVAHYNAGMDPLGFASSLALQISDDLFGVPALRVENACASGSTAVHVALTHLDARQARRVLVIGAEKMTGLPPETVGGALLGADYDAAGTTSVTGFTGLFAEVARAYEERYGPIGDTLARIAAKSHRQGALNPYAHLRKELSEEFCATESAANPMIAAPLRRTDCSPVSDGAAALVLGREPTSRSHAAVRVAGRAAASDFLPAAKRDPLAFAATELAWHRALESAGVTTPDLDLAEVHDCFTIAELQLYEVMGLAPRGHGRTALEDGTVLPGGALPVNPSGGLKSKGHPVGATGVSQHALACMQLTGTFPGEQIPDARLAAVHNMGGLAVANHVTVLAATE</sequence>
<dbReference type="GO" id="GO:0016747">
    <property type="term" value="F:acyltransferase activity, transferring groups other than amino-acyl groups"/>
    <property type="evidence" value="ECO:0007669"/>
    <property type="project" value="InterPro"/>
</dbReference>
<dbReference type="Pfam" id="PF00108">
    <property type="entry name" value="Thiolase_N"/>
    <property type="match status" value="1"/>
</dbReference>
<keyword evidence="3" id="KW-0808">Transferase</keyword>
<dbReference type="Proteomes" id="UP000198832">
    <property type="component" value="Unassembled WGS sequence"/>
</dbReference>
<feature type="domain" description="Thiolase C-terminal" evidence="2">
    <location>
        <begin position="252"/>
        <end position="386"/>
    </location>
</feature>
<name>A0A1I1F7Y8_9ACTN</name>
<dbReference type="NCBIfam" id="NF005704">
    <property type="entry name" value="PRK07516.1"/>
    <property type="match status" value="1"/>
</dbReference>
<dbReference type="SUPFAM" id="SSF53901">
    <property type="entry name" value="Thiolase-like"/>
    <property type="match status" value="1"/>
</dbReference>
<evidence type="ECO:0000313" key="4">
    <source>
        <dbReference type="Proteomes" id="UP000198832"/>
    </source>
</evidence>
<dbReference type="STRING" id="574651.SAMN04487968_102346"/>
<dbReference type="PANTHER" id="PTHR42870:SF1">
    <property type="entry name" value="NON-SPECIFIC LIPID-TRANSFER PROTEIN-LIKE 2"/>
    <property type="match status" value="1"/>
</dbReference>
<gene>
    <name evidence="3" type="ORF">SAMN04487968_102346</name>
</gene>
<reference evidence="3 4" key="1">
    <citation type="submission" date="2016-10" db="EMBL/GenBank/DDBJ databases">
        <authorList>
            <person name="de Groot N.N."/>
        </authorList>
    </citation>
    <scope>NUCLEOTIDE SEQUENCE [LARGE SCALE GENOMIC DNA]</scope>
    <source>
        <strain evidence="3 4">CGMCC 1.7056</strain>
    </source>
</reference>
<evidence type="ECO:0000259" key="2">
    <source>
        <dbReference type="Pfam" id="PF22691"/>
    </source>
</evidence>
<dbReference type="Pfam" id="PF22691">
    <property type="entry name" value="Thiolase_C_1"/>
    <property type="match status" value="1"/>
</dbReference>
<dbReference type="PIRSF" id="PIRSF000429">
    <property type="entry name" value="Ac-CoA_Ac_transf"/>
    <property type="match status" value="1"/>
</dbReference>
<evidence type="ECO:0000313" key="3">
    <source>
        <dbReference type="EMBL" id="SFB93263.1"/>
    </source>
</evidence>
<dbReference type="EMBL" id="FOLB01000002">
    <property type="protein sequence ID" value="SFB93263.1"/>
    <property type="molecule type" value="Genomic_DNA"/>
</dbReference>
<dbReference type="InterPro" id="IPR016039">
    <property type="entry name" value="Thiolase-like"/>
</dbReference>
<dbReference type="PANTHER" id="PTHR42870">
    <property type="entry name" value="ACETYL-COA C-ACETYLTRANSFERASE"/>
    <property type="match status" value="1"/>
</dbReference>
<dbReference type="Gene3D" id="3.40.47.10">
    <property type="match status" value="1"/>
</dbReference>
<keyword evidence="4" id="KW-1185">Reference proteome</keyword>
<dbReference type="InterPro" id="IPR055140">
    <property type="entry name" value="Thiolase_C_2"/>
</dbReference>
<dbReference type="AlphaFoldDB" id="A0A1I1F7Y8"/>
<dbReference type="InterPro" id="IPR020616">
    <property type="entry name" value="Thiolase_N"/>
</dbReference>
<accession>A0A1I1F7Y8</accession>
<evidence type="ECO:0000259" key="1">
    <source>
        <dbReference type="Pfam" id="PF00108"/>
    </source>
</evidence>
<dbReference type="InterPro" id="IPR002155">
    <property type="entry name" value="Thiolase"/>
</dbReference>
<feature type="domain" description="Thiolase N-terminal" evidence="1">
    <location>
        <begin position="11"/>
        <end position="227"/>
    </location>
</feature>
<protein>
    <submittedName>
        <fullName evidence="3">Acetyl-CoA C-acetyltransferase</fullName>
    </submittedName>
</protein>